<dbReference type="EC" id="2.7.13.3" evidence="3"/>
<dbReference type="EMBL" id="JAUSVX010000011">
    <property type="protein sequence ID" value="MDQ0472043.1"/>
    <property type="molecule type" value="Genomic_DNA"/>
</dbReference>
<dbReference type="SUPFAM" id="SSF55874">
    <property type="entry name" value="ATPase domain of HSP90 chaperone/DNA topoisomerase II/histidine kinase"/>
    <property type="match status" value="1"/>
</dbReference>
<dbReference type="PRINTS" id="PR00344">
    <property type="entry name" value="BCTRLSENSOR"/>
</dbReference>
<dbReference type="SMART" id="SM00387">
    <property type="entry name" value="HATPase_c"/>
    <property type="match status" value="1"/>
</dbReference>
<dbReference type="InterPro" id="IPR004358">
    <property type="entry name" value="Sig_transdc_His_kin-like_C"/>
</dbReference>
<evidence type="ECO:0000256" key="6">
    <source>
        <dbReference type="ARBA" id="ARBA00022692"/>
    </source>
</evidence>
<keyword evidence="6 11" id="KW-0812">Transmembrane</keyword>
<reference evidence="14 15" key="1">
    <citation type="submission" date="2023-07" db="EMBL/GenBank/DDBJ databases">
        <title>Genomic Encyclopedia of Type Strains, Phase IV (KMG-IV): sequencing the most valuable type-strain genomes for metagenomic binning, comparative biology and taxonomic classification.</title>
        <authorList>
            <person name="Goeker M."/>
        </authorList>
    </citation>
    <scope>NUCLEOTIDE SEQUENCE [LARGE SCALE GENOMIC DNA]</scope>
    <source>
        <strain evidence="14 15">DSM 19619</strain>
    </source>
</reference>
<proteinExistence type="predicted"/>
<dbReference type="InterPro" id="IPR036890">
    <property type="entry name" value="HATPase_C_sf"/>
</dbReference>
<comment type="catalytic activity">
    <reaction evidence="1">
        <text>ATP + protein L-histidine = ADP + protein N-phospho-L-histidine.</text>
        <dbReference type="EC" id="2.7.13.3"/>
    </reaction>
</comment>
<name>A0ABU0JCN1_9HYPH</name>
<evidence type="ECO:0000259" key="13">
    <source>
        <dbReference type="PROSITE" id="PS50885"/>
    </source>
</evidence>
<gene>
    <name evidence="14" type="ORF">QO011_005072</name>
</gene>
<comment type="caution">
    <text evidence="14">The sequence shown here is derived from an EMBL/GenBank/DDBJ whole genome shotgun (WGS) entry which is preliminary data.</text>
</comment>
<dbReference type="RefSeq" id="WP_307278219.1">
    <property type="nucleotide sequence ID" value="NZ_JAUSVX010000011.1"/>
</dbReference>
<feature type="transmembrane region" description="Helical" evidence="11">
    <location>
        <begin position="158"/>
        <end position="183"/>
    </location>
</feature>
<keyword evidence="5" id="KW-0808">Transferase</keyword>
<comment type="subcellular location">
    <subcellularLocation>
        <location evidence="2">Membrane</location>
        <topology evidence="2">Multi-pass membrane protein</topology>
    </subcellularLocation>
</comment>
<dbReference type="PANTHER" id="PTHR45436">
    <property type="entry name" value="SENSOR HISTIDINE KINASE YKOH"/>
    <property type="match status" value="1"/>
</dbReference>
<keyword evidence="10 11" id="KW-0472">Membrane</keyword>
<dbReference type="InterPro" id="IPR050428">
    <property type="entry name" value="TCS_sensor_his_kinase"/>
</dbReference>
<dbReference type="PROSITE" id="PS50885">
    <property type="entry name" value="HAMP"/>
    <property type="match status" value="1"/>
</dbReference>
<dbReference type="Pfam" id="PF02518">
    <property type="entry name" value="HATPase_c"/>
    <property type="match status" value="1"/>
</dbReference>
<evidence type="ECO:0000313" key="14">
    <source>
        <dbReference type="EMBL" id="MDQ0472043.1"/>
    </source>
</evidence>
<evidence type="ECO:0000259" key="12">
    <source>
        <dbReference type="PROSITE" id="PS50109"/>
    </source>
</evidence>
<dbReference type="CDD" id="cd00075">
    <property type="entry name" value="HATPase"/>
    <property type="match status" value="1"/>
</dbReference>
<evidence type="ECO:0000256" key="3">
    <source>
        <dbReference type="ARBA" id="ARBA00012438"/>
    </source>
</evidence>
<evidence type="ECO:0000313" key="15">
    <source>
        <dbReference type="Proteomes" id="UP001242480"/>
    </source>
</evidence>
<evidence type="ECO:0000256" key="9">
    <source>
        <dbReference type="ARBA" id="ARBA00023012"/>
    </source>
</evidence>
<dbReference type="InterPro" id="IPR005467">
    <property type="entry name" value="His_kinase_dom"/>
</dbReference>
<feature type="domain" description="HAMP" evidence="13">
    <location>
        <begin position="190"/>
        <end position="243"/>
    </location>
</feature>
<dbReference type="GO" id="GO:0016301">
    <property type="term" value="F:kinase activity"/>
    <property type="evidence" value="ECO:0007669"/>
    <property type="project" value="UniProtKB-KW"/>
</dbReference>
<dbReference type="Gene3D" id="3.30.565.10">
    <property type="entry name" value="Histidine kinase-like ATPase, C-terminal domain"/>
    <property type="match status" value="1"/>
</dbReference>
<dbReference type="Proteomes" id="UP001242480">
    <property type="component" value="Unassembled WGS sequence"/>
</dbReference>
<evidence type="ECO:0000256" key="7">
    <source>
        <dbReference type="ARBA" id="ARBA00022777"/>
    </source>
</evidence>
<keyword evidence="15" id="KW-1185">Reference proteome</keyword>
<keyword evidence="8 11" id="KW-1133">Transmembrane helix</keyword>
<feature type="transmembrane region" description="Helical" evidence="11">
    <location>
        <begin position="13"/>
        <end position="34"/>
    </location>
</feature>
<dbReference type="InterPro" id="IPR003594">
    <property type="entry name" value="HATPase_dom"/>
</dbReference>
<dbReference type="PROSITE" id="PS50109">
    <property type="entry name" value="HIS_KIN"/>
    <property type="match status" value="1"/>
</dbReference>
<evidence type="ECO:0000256" key="11">
    <source>
        <dbReference type="SAM" id="Phobius"/>
    </source>
</evidence>
<evidence type="ECO:0000256" key="5">
    <source>
        <dbReference type="ARBA" id="ARBA00022679"/>
    </source>
</evidence>
<dbReference type="CDD" id="cd00082">
    <property type="entry name" value="HisKA"/>
    <property type="match status" value="1"/>
</dbReference>
<feature type="domain" description="Histidine kinase" evidence="12">
    <location>
        <begin position="251"/>
        <end position="451"/>
    </location>
</feature>
<dbReference type="Gene3D" id="1.10.287.130">
    <property type="match status" value="1"/>
</dbReference>
<evidence type="ECO:0000256" key="10">
    <source>
        <dbReference type="ARBA" id="ARBA00023136"/>
    </source>
</evidence>
<dbReference type="PANTHER" id="PTHR45436:SF15">
    <property type="entry name" value="SENSOR HISTIDINE KINASE CUSS"/>
    <property type="match status" value="1"/>
</dbReference>
<keyword evidence="7 14" id="KW-0418">Kinase</keyword>
<dbReference type="InterPro" id="IPR003661">
    <property type="entry name" value="HisK_dim/P_dom"/>
</dbReference>
<protein>
    <recommendedName>
        <fullName evidence="3">histidine kinase</fullName>
        <ecNumber evidence="3">2.7.13.3</ecNumber>
    </recommendedName>
</protein>
<dbReference type="InterPro" id="IPR036097">
    <property type="entry name" value="HisK_dim/P_sf"/>
</dbReference>
<evidence type="ECO:0000256" key="4">
    <source>
        <dbReference type="ARBA" id="ARBA00022553"/>
    </source>
</evidence>
<accession>A0ABU0JCN1</accession>
<keyword evidence="4" id="KW-0597">Phosphoprotein</keyword>
<evidence type="ECO:0000256" key="1">
    <source>
        <dbReference type="ARBA" id="ARBA00000085"/>
    </source>
</evidence>
<dbReference type="InterPro" id="IPR003660">
    <property type="entry name" value="HAMP_dom"/>
</dbReference>
<organism evidence="14 15">
    <name type="scientific">Labrys wisconsinensis</name>
    <dbReference type="NCBI Taxonomy" id="425677"/>
    <lineage>
        <taxon>Bacteria</taxon>
        <taxon>Pseudomonadati</taxon>
        <taxon>Pseudomonadota</taxon>
        <taxon>Alphaproteobacteria</taxon>
        <taxon>Hyphomicrobiales</taxon>
        <taxon>Xanthobacteraceae</taxon>
        <taxon>Labrys</taxon>
    </lineage>
</organism>
<dbReference type="SMART" id="SM00388">
    <property type="entry name" value="HisKA"/>
    <property type="match status" value="1"/>
</dbReference>
<sequence>MKGDEGRSLKWQLVRHLVILQSLILLAVLGGLFLKGDLFSFRSSDRTIEALRGAVERDLSGALRLRETSELRALRAAEAGLWFVIRDERGSRIAEGPVPPPFARIADMLSGIGQARFGSTVDSAAMDNPEARMRQVTTPVGELQILTGTESRAPFGMVALGAVLVFVKIGMPILLVIVIGIVIATPLVVRAAVAGIAKAEEQAALIDIGQRGVRLETTGTPPEIAALIRAVNEALRRLDEGYERQQRFLADAAHELRTPIAILDTRIASLPPMPERTRLVADVARLIVLTEQLLDLERLRREVRASEPVPIQHMAKRVVCDMAPLAFASGYELDLASEGADPIVRGDEGALERALASLIQNAIDHGGGRGTIRVRVAAPGMMEVSDDGPGIPPAERERIFEPFHRLHSRSRGTGLGLHLVKQIVDLHGGRVVAGNSPAGGARVTIWIPAAATGAGS</sequence>
<evidence type="ECO:0000256" key="2">
    <source>
        <dbReference type="ARBA" id="ARBA00004141"/>
    </source>
</evidence>
<keyword evidence="9" id="KW-0902">Two-component regulatory system</keyword>
<evidence type="ECO:0000256" key="8">
    <source>
        <dbReference type="ARBA" id="ARBA00022989"/>
    </source>
</evidence>
<dbReference type="SUPFAM" id="SSF47384">
    <property type="entry name" value="Homodimeric domain of signal transducing histidine kinase"/>
    <property type="match status" value="1"/>
</dbReference>